<feature type="non-terminal residue" evidence="2">
    <location>
        <position position="1"/>
    </location>
</feature>
<reference evidence="2" key="1">
    <citation type="submission" date="2020-10" db="EMBL/GenBank/DDBJ databases">
        <title>Chromosome-scale genome assembly of the Allis shad, Alosa alosa.</title>
        <authorList>
            <person name="Margot Z."/>
            <person name="Christophe K."/>
            <person name="Cabau C."/>
            <person name="Louis A."/>
            <person name="Berthelot C."/>
            <person name="Parey E."/>
            <person name="Roest Crollius H."/>
            <person name="Montfort J."/>
            <person name="Robinson-Rechavi M."/>
            <person name="Bucao C."/>
            <person name="Bouchez O."/>
            <person name="Gislard M."/>
            <person name="Lluch J."/>
            <person name="Milhes M."/>
            <person name="Lampietro C."/>
            <person name="Lopez Roques C."/>
            <person name="Donnadieu C."/>
            <person name="Braasch I."/>
            <person name="Desvignes T."/>
            <person name="Postlethwait J."/>
            <person name="Bobe J."/>
            <person name="Guiguen Y."/>
        </authorList>
    </citation>
    <scope>NUCLEOTIDE SEQUENCE</scope>
    <source>
        <strain evidence="2">M-15738</strain>
        <tissue evidence="2">Blood</tissue>
    </source>
</reference>
<gene>
    <name evidence="2" type="ORF">AALO_G00210650</name>
</gene>
<proteinExistence type="predicted"/>
<feature type="region of interest" description="Disordered" evidence="1">
    <location>
        <begin position="239"/>
        <end position="270"/>
    </location>
</feature>
<name>A0AAV6G0S4_9TELE</name>
<organism evidence="2 3">
    <name type="scientific">Alosa alosa</name>
    <name type="common">allis shad</name>
    <dbReference type="NCBI Taxonomy" id="278164"/>
    <lineage>
        <taxon>Eukaryota</taxon>
        <taxon>Metazoa</taxon>
        <taxon>Chordata</taxon>
        <taxon>Craniata</taxon>
        <taxon>Vertebrata</taxon>
        <taxon>Euteleostomi</taxon>
        <taxon>Actinopterygii</taxon>
        <taxon>Neopterygii</taxon>
        <taxon>Teleostei</taxon>
        <taxon>Clupei</taxon>
        <taxon>Clupeiformes</taxon>
        <taxon>Clupeoidei</taxon>
        <taxon>Clupeidae</taxon>
        <taxon>Alosa</taxon>
    </lineage>
</organism>
<feature type="compositionally biased region" description="Polar residues" evidence="1">
    <location>
        <begin position="456"/>
        <end position="468"/>
    </location>
</feature>
<evidence type="ECO:0000313" key="3">
    <source>
        <dbReference type="Proteomes" id="UP000823561"/>
    </source>
</evidence>
<dbReference type="Proteomes" id="UP000823561">
    <property type="component" value="Chromosome 16"/>
</dbReference>
<comment type="caution">
    <text evidence="2">The sequence shown here is derived from an EMBL/GenBank/DDBJ whole genome shotgun (WGS) entry which is preliminary data.</text>
</comment>
<dbReference type="EMBL" id="JADWDJ010000016">
    <property type="protein sequence ID" value="KAG5268269.1"/>
    <property type="molecule type" value="Genomic_DNA"/>
</dbReference>
<protein>
    <recommendedName>
        <fullName evidence="4">Supervillin</fullName>
    </recommendedName>
</protein>
<evidence type="ECO:0008006" key="4">
    <source>
        <dbReference type="Google" id="ProtNLM"/>
    </source>
</evidence>
<feature type="region of interest" description="Disordered" evidence="1">
    <location>
        <begin position="299"/>
        <end position="495"/>
    </location>
</feature>
<evidence type="ECO:0000256" key="1">
    <source>
        <dbReference type="SAM" id="MobiDB-lite"/>
    </source>
</evidence>
<feature type="compositionally biased region" description="Basic and acidic residues" evidence="1">
    <location>
        <begin position="424"/>
        <end position="438"/>
    </location>
</feature>
<keyword evidence="3" id="KW-1185">Reference proteome</keyword>
<dbReference type="AlphaFoldDB" id="A0AAV6G0S4"/>
<sequence length="495" mass="54119">LSLSLSLSLSPLSLSFSIPLCHSISTSLSLSLTVPPSLSSSLLSPSSCLFFSSFSSTTLILYTPGFLFCESLSLFLAKMYRNPWISNYLSHVKFCQGLVGDTPTKLGTPKLQQSRSLSFQKDLCIEDSADLIQNSKDINVNLLPVLPKVSELRKRFESISTSASDWEMNRKERISRRLEGIDGELQLSSCTSLVSNRLLEEDTPRYTRANDACDPCMVSMQRSMKSDGDLSLDDQVLASERQSRPRTRTDVPPTAPSQGQSQVPLAGDSKAERIARYKAERRRQLAERYGISLEPEAEPDYSTRYSAARRRQSDASDRTATSDRPASREEEEEEVRGQRSARSSSLQTPRGPGAGDAAAAHARDTSSYMDVSGSSHKSTTSSPGDLFIEQQAQSILHRHGPSWSLQTDREGDTQSLINWPSRIRGRERVGSREPHTHTSPDPASSSARPHLAATLPSDSYLSMSTGQDQEVKGGGDPTGMTGPRHGQATAGGKQA</sequence>
<feature type="compositionally biased region" description="Low complexity" evidence="1">
    <location>
        <begin position="372"/>
        <end position="382"/>
    </location>
</feature>
<evidence type="ECO:0000313" key="2">
    <source>
        <dbReference type="EMBL" id="KAG5268269.1"/>
    </source>
</evidence>
<feature type="compositionally biased region" description="Low complexity" evidence="1">
    <location>
        <begin position="349"/>
        <end position="360"/>
    </location>
</feature>
<accession>A0AAV6G0S4</accession>
<feature type="compositionally biased region" description="Basic and acidic residues" evidence="1">
    <location>
        <begin position="311"/>
        <end position="328"/>
    </location>
</feature>